<keyword evidence="2" id="KW-1185">Reference proteome</keyword>
<dbReference type="VEuPathDB" id="FungiDB:H310_02627"/>
<reference evidence="1 2" key="1">
    <citation type="submission" date="2018-08" db="EMBL/GenBank/DDBJ databases">
        <title>Aphanomyces genome sequencing and annotation.</title>
        <authorList>
            <person name="Minardi D."/>
            <person name="Oidtmann B."/>
            <person name="Van Der Giezen M."/>
            <person name="Studholme D.J."/>
        </authorList>
    </citation>
    <scope>NUCLEOTIDE SEQUENCE [LARGE SCALE GENOMIC DNA]</scope>
    <source>
        <strain evidence="1 2">NJM0002</strain>
    </source>
</reference>
<dbReference type="EMBL" id="QUSY01003208">
    <property type="protein sequence ID" value="RHY18372.1"/>
    <property type="molecule type" value="Genomic_DNA"/>
</dbReference>
<feature type="non-terminal residue" evidence="1">
    <location>
        <position position="164"/>
    </location>
</feature>
<sequence length="164" mass="18225">MPVRACTEPATKQRIAEWDTGKDPEDVMDDECFAWFMLAYQVDPLALDSLKRQIKAVVVFDMSITDADPRIGMLDGMSSAIRRNCQDWVIREESAAIVKIIVDDIKPTTLHRAVAAERITAKLRSGSEGGVRRAYDDIDEDEGMCYARPDLSGSADTAQVKSLL</sequence>
<gene>
    <name evidence="1" type="ORF">DYB32_010393</name>
</gene>
<accession>A0A3R6YRB7</accession>
<comment type="caution">
    <text evidence="1">The sequence shown here is derived from an EMBL/GenBank/DDBJ whole genome shotgun (WGS) entry which is preliminary data.</text>
</comment>
<protein>
    <submittedName>
        <fullName evidence="1">Uncharacterized protein</fullName>
    </submittedName>
</protein>
<proteinExistence type="predicted"/>
<evidence type="ECO:0000313" key="2">
    <source>
        <dbReference type="Proteomes" id="UP000285060"/>
    </source>
</evidence>
<dbReference type="AlphaFoldDB" id="A0A3R6YRB7"/>
<organism evidence="1 2">
    <name type="scientific">Aphanomyces invadans</name>
    <dbReference type="NCBI Taxonomy" id="157072"/>
    <lineage>
        <taxon>Eukaryota</taxon>
        <taxon>Sar</taxon>
        <taxon>Stramenopiles</taxon>
        <taxon>Oomycota</taxon>
        <taxon>Saprolegniomycetes</taxon>
        <taxon>Saprolegniales</taxon>
        <taxon>Verrucalvaceae</taxon>
        <taxon>Aphanomyces</taxon>
    </lineage>
</organism>
<evidence type="ECO:0000313" key="1">
    <source>
        <dbReference type="EMBL" id="RHY18372.1"/>
    </source>
</evidence>
<name>A0A3R6YRB7_9STRA</name>
<dbReference type="Proteomes" id="UP000285060">
    <property type="component" value="Unassembled WGS sequence"/>
</dbReference>